<evidence type="ECO:0000313" key="1">
    <source>
        <dbReference type="Proteomes" id="UP000887581"/>
    </source>
</evidence>
<name>A0A915PK75_9BILA</name>
<proteinExistence type="predicted"/>
<organism evidence="1 2">
    <name type="scientific">Setaria digitata</name>
    <dbReference type="NCBI Taxonomy" id="48799"/>
    <lineage>
        <taxon>Eukaryota</taxon>
        <taxon>Metazoa</taxon>
        <taxon>Ecdysozoa</taxon>
        <taxon>Nematoda</taxon>
        <taxon>Chromadorea</taxon>
        <taxon>Rhabditida</taxon>
        <taxon>Spirurina</taxon>
        <taxon>Spiruromorpha</taxon>
        <taxon>Filarioidea</taxon>
        <taxon>Setariidae</taxon>
        <taxon>Setaria</taxon>
    </lineage>
</organism>
<dbReference type="Proteomes" id="UP000887581">
    <property type="component" value="Unplaced"/>
</dbReference>
<keyword evidence="1" id="KW-1185">Reference proteome</keyword>
<reference evidence="2" key="1">
    <citation type="submission" date="2022-11" db="UniProtKB">
        <authorList>
            <consortium name="WormBaseParasite"/>
        </authorList>
    </citation>
    <scope>IDENTIFICATION</scope>
</reference>
<accession>A0A915PK75</accession>
<dbReference type="AlphaFoldDB" id="A0A915PK75"/>
<protein>
    <submittedName>
        <fullName evidence="2">C2 domain-containing protein</fullName>
    </submittedName>
</protein>
<sequence length="131" mass="15099">MRNWTVLINVATFYYIPLISFEQIFAVCPNFEDIPPPICAFLFTDDECSNAFCTVREDSLETELDPLWNDQITLAIIRPDCFLDLYDGANITETHRFLGGETSEGNVYVLKWYAFANRATSYFCFCNGFLN</sequence>
<dbReference type="WBParaSite" id="sdigi.contig114.g4614.t1">
    <property type="protein sequence ID" value="sdigi.contig114.g4614.t1"/>
    <property type="gene ID" value="sdigi.contig114.g4614"/>
</dbReference>
<evidence type="ECO:0000313" key="2">
    <source>
        <dbReference type="WBParaSite" id="sdigi.contig114.g4614.t1"/>
    </source>
</evidence>